<dbReference type="PROSITE" id="PS51257">
    <property type="entry name" value="PROKAR_LIPOPROTEIN"/>
    <property type="match status" value="1"/>
</dbReference>
<accession>A0ABP5FIQ7</accession>
<gene>
    <name evidence="3" type="ORF">GCM10009839_23370</name>
</gene>
<evidence type="ECO:0000256" key="2">
    <source>
        <dbReference type="SAM" id="SignalP"/>
    </source>
</evidence>
<dbReference type="Proteomes" id="UP001500751">
    <property type="component" value="Unassembled WGS sequence"/>
</dbReference>
<feature type="region of interest" description="Disordered" evidence="1">
    <location>
        <begin position="99"/>
        <end position="119"/>
    </location>
</feature>
<evidence type="ECO:0000313" key="4">
    <source>
        <dbReference type="Proteomes" id="UP001500751"/>
    </source>
</evidence>
<organism evidence="3 4">
    <name type="scientific">Catenulispora yoronensis</name>
    <dbReference type="NCBI Taxonomy" id="450799"/>
    <lineage>
        <taxon>Bacteria</taxon>
        <taxon>Bacillati</taxon>
        <taxon>Actinomycetota</taxon>
        <taxon>Actinomycetes</taxon>
        <taxon>Catenulisporales</taxon>
        <taxon>Catenulisporaceae</taxon>
        <taxon>Catenulispora</taxon>
    </lineage>
</organism>
<feature type="region of interest" description="Disordered" evidence="1">
    <location>
        <begin position="135"/>
        <end position="217"/>
    </location>
</feature>
<name>A0ABP5FIQ7_9ACTN</name>
<sequence>MLRTKTLTGFFLVAAVATVLTGCSSAKSAGPAAAGNVGAAAPASGSAPGSASAGGATPSMALGALPMDAYYFMSEKDTRVVQQAMDLVTRDCMKRFGFDYKPPAPDPGAAEQAKQHSGLGNDDVKQAQLWGYHSPQQPAAQNLPPEPGDGKNSPEHLVLIGEVKTSGGQAVPSGGCKGEAESRVLGPDLPPDQSAVLNGPGGDGKDSTPGGPAGHDPRVQAALKAWKDCMAKAGFSYSVPSDGPMKFLKGPGQSAQPSAPEIAAAVADATCKKQVNLNGIWFQAETDVENKFIEEHATAINELKKSREAEVKRATSIVGAGS</sequence>
<reference evidence="4" key="1">
    <citation type="journal article" date="2019" name="Int. J. Syst. Evol. Microbiol.">
        <title>The Global Catalogue of Microorganisms (GCM) 10K type strain sequencing project: providing services to taxonomists for standard genome sequencing and annotation.</title>
        <authorList>
            <consortium name="The Broad Institute Genomics Platform"/>
            <consortium name="The Broad Institute Genome Sequencing Center for Infectious Disease"/>
            <person name="Wu L."/>
            <person name="Ma J."/>
        </authorList>
    </citation>
    <scope>NUCLEOTIDE SEQUENCE [LARGE SCALE GENOMIC DNA]</scope>
    <source>
        <strain evidence="4">JCM 16014</strain>
    </source>
</reference>
<proteinExistence type="predicted"/>
<feature type="chain" id="PRO_5047476966" description="Secreted protein" evidence="2">
    <location>
        <begin position="29"/>
        <end position="322"/>
    </location>
</feature>
<feature type="signal peptide" evidence="2">
    <location>
        <begin position="1"/>
        <end position="28"/>
    </location>
</feature>
<comment type="caution">
    <text evidence="3">The sequence shown here is derived from an EMBL/GenBank/DDBJ whole genome shotgun (WGS) entry which is preliminary data.</text>
</comment>
<feature type="region of interest" description="Disordered" evidence="1">
    <location>
        <begin position="34"/>
        <end position="55"/>
    </location>
</feature>
<keyword evidence="4" id="KW-1185">Reference proteome</keyword>
<evidence type="ECO:0000313" key="3">
    <source>
        <dbReference type="EMBL" id="GAA2024799.1"/>
    </source>
</evidence>
<protein>
    <recommendedName>
        <fullName evidence="5">Secreted protein</fullName>
    </recommendedName>
</protein>
<dbReference type="EMBL" id="BAAAQN010000010">
    <property type="protein sequence ID" value="GAA2024799.1"/>
    <property type="molecule type" value="Genomic_DNA"/>
</dbReference>
<evidence type="ECO:0008006" key="5">
    <source>
        <dbReference type="Google" id="ProtNLM"/>
    </source>
</evidence>
<keyword evidence="2" id="KW-0732">Signal</keyword>
<evidence type="ECO:0000256" key="1">
    <source>
        <dbReference type="SAM" id="MobiDB-lite"/>
    </source>
</evidence>